<keyword evidence="3" id="KW-1003">Cell membrane</keyword>
<evidence type="ECO:0000256" key="1">
    <source>
        <dbReference type="ARBA" id="ARBA00004651"/>
    </source>
</evidence>
<dbReference type="Pfam" id="PF03994">
    <property type="entry name" value="DUF350"/>
    <property type="match status" value="1"/>
</dbReference>
<accession>A0A1N6WP58</accession>
<evidence type="ECO:0000256" key="4">
    <source>
        <dbReference type="ARBA" id="ARBA00022692"/>
    </source>
</evidence>
<keyword evidence="4 7" id="KW-0812">Transmembrane</keyword>
<feature type="transmembrane region" description="Helical" evidence="7">
    <location>
        <begin position="75"/>
        <end position="97"/>
    </location>
</feature>
<dbReference type="PANTHER" id="PTHR40043:SF1">
    <property type="entry name" value="UPF0719 INNER MEMBRANE PROTEIN YJFL"/>
    <property type="match status" value="1"/>
</dbReference>
<evidence type="ECO:0000256" key="3">
    <source>
        <dbReference type="ARBA" id="ARBA00022475"/>
    </source>
</evidence>
<keyword evidence="6 7" id="KW-0472">Membrane</keyword>
<evidence type="ECO:0000256" key="6">
    <source>
        <dbReference type="ARBA" id="ARBA00023136"/>
    </source>
</evidence>
<comment type="similarity">
    <text evidence="2">Belongs to the UPF0719 family.</text>
</comment>
<dbReference type="PANTHER" id="PTHR40043">
    <property type="entry name" value="UPF0719 INNER MEMBRANE PROTEIN YJFL"/>
    <property type="match status" value="1"/>
</dbReference>
<name>A0A1N6WP58_AQUAC</name>
<comment type="subcellular location">
    <subcellularLocation>
        <location evidence="1">Cell membrane</location>
        <topology evidence="1">Multi-pass membrane protein</topology>
    </subcellularLocation>
</comment>
<protein>
    <submittedName>
        <fullName evidence="8">Putative membrane protein</fullName>
    </submittedName>
</protein>
<reference evidence="8 9" key="1">
    <citation type="submission" date="2017-01" db="EMBL/GenBank/DDBJ databases">
        <authorList>
            <person name="Mah S.A."/>
            <person name="Swanson W.J."/>
            <person name="Moy G.W."/>
            <person name="Vacquier V.D."/>
        </authorList>
    </citation>
    <scope>NUCLEOTIDE SEQUENCE [LARGE SCALE GENOMIC DNA]</scope>
    <source>
        <strain evidence="8 9">RU36E</strain>
    </source>
</reference>
<evidence type="ECO:0000313" key="9">
    <source>
        <dbReference type="Proteomes" id="UP000185841"/>
    </source>
</evidence>
<evidence type="ECO:0000256" key="7">
    <source>
        <dbReference type="SAM" id="Phobius"/>
    </source>
</evidence>
<proteinExistence type="inferred from homology"/>
<gene>
    <name evidence="8" type="ORF">SAMN05878282_110106</name>
</gene>
<keyword evidence="5 7" id="KW-1133">Transmembrane helix</keyword>
<feature type="transmembrane region" description="Helical" evidence="7">
    <location>
        <begin position="43"/>
        <end position="63"/>
    </location>
</feature>
<dbReference type="InterPro" id="IPR007140">
    <property type="entry name" value="DUF350"/>
</dbReference>
<sequence>MAILHNLPNFLLYFATALGLFSLFISLYLHLTPYAELRLIRQGNLAAAVALLGAVLGFALPLASSIAHSVSVQDMLIWGFIALLVQALVYGVAARLLPELKQGIADGQLAHGVFLGGLALSVGLINAACMVY</sequence>
<dbReference type="AlphaFoldDB" id="A0A1N6WP58"/>
<evidence type="ECO:0000256" key="2">
    <source>
        <dbReference type="ARBA" id="ARBA00005779"/>
    </source>
</evidence>
<dbReference type="EMBL" id="FTMP01000010">
    <property type="protein sequence ID" value="SIQ91914.1"/>
    <property type="molecule type" value="Genomic_DNA"/>
</dbReference>
<dbReference type="GO" id="GO:0005886">
    <property type="term" value="C:plasma membrane"/>
    <property type="evidence" value="ECO:0007669"/>
    <property type="project" value="UniProtKB-SubCell"/>
</dbReference>
<evidence type="ECO:0000313" key="8">
    <source>
        <dbReference type="EMBL" id="SIQ91914.1"/>
    </source>
</evidence>
<dbReference type="Proteomes" id="UP000185841">
    <property type="component" value="Unassembled WGS sequence"/>
</dbReference>
<dbReference type="RefSeq" id="WP_076428854.1">
    <property type="nucleotide sequence ID" value="NZ_FTMP01000010.1"/>
</dbReference>
<evidence type="ECO:0000256" key="5">
    <source>
        <dbReference type="ARBA" id="ARBA00022989"/>
    </source>
</evidence>
<feature type="transmembrane region" description="Helical" evidence="7">
    <location>
        <begin position="109"/>
        <end position="128"/>
    </location>
</feature>
<feature type="transmembrane region" description="Helical" evidence="7">
    <location>
        <begin position="12"/>
        <end position="31"/>
    </location>
</feature>
<organism evidence="8 9">
    <name type="scientific">Aquipseudomonas alcaligenes</name>
    <name type="common">Pseudomonas alcaligenes</name>
    <dbReference type="NCBI Taxonomy" id="43263"/>
    <lineage>
        <taxon>Bacteria</taxon>
        <taxon>Pseudomonadati</taxon>
        <taxon>Pseudomonadota</taxon>
        <taxon>Gammaproteobacteria</taxon>
        <taxon>Pseudomonadales</taxon>
        <taxon>Pseudomonadaceae</taxon>
        <taxon>Aquipseudomonas</taxon>
    </lineage>
</organism>